<feature type="compositionally biased region" description="Low complexity" evidence="1">
    <location>
        <begin position="91"/>
        <end position="107"/>
    </location>
</feature>
<gene>
    <name evidence="3" type="ORF">FA10DRAFT_282653</name>
</gene>
<dbReference type="OrthoDB" id="3367059at2759"/>
<feature type="compositionally biased region" description="Low complexity" evidence="1">
    <location>
        <begin position="115"/>
        <end position="143"/>
    </location>
</feature>
<feature type="compositionally biased region" description="Polar residues" evidence="1">
    <location>
        <begin position="489"/>
        <end position="510"/>
    </location>
</feature>
<feature type="compositionally biased region" description="Polar residues" evidence="1">
    <location>
        <begin position="195"/>
        <end position="205"/>
    </location>
</feature>
<feature type="compositionally biased region" description="Low complexity" evidence="1">
    <location>
        <begin position="725"/>
        <end position="734"/>
    </location>
</feature>
<feature type="region of interest" description="Disordered" evidence="1">
    <location>
        <begin position="301"/>
        <end position="325"/>
    </location>
</feature>
<feature type="compositionally biased region" description="Polar residues" evidence="1">
    <location>
        <begin position="797"/>
        <end position="808"/>
    </location>
</feature>
<dbReference type="AlphaFoldDB" id="A0A316YW26"/>
<keyword evidence="2" id="KW-0472">Membrane</keyword>
<dbReference type="STRING" id="215250.A0A316YW26"/>
<dbReference type="EMBL" id="KZ819634">
    <property type="protein sequence ID" value="PWN92974.1"/>
    <property type="molecule type" value="Genomic_DNA"/>
</dbReference>
<feature type="compositionally biased region" description="Basic and acidic residues" evidence="1">
    <location>
        <begin position="582"/>
        <end position="591"/>
    </location>
</feature>
<feature type="compositionally biased region" description="Low complexity" evidence="1">
    <location>
        <begin position="175"/>
        <end position="194"/>
    </location>
</feature>
<feature type="compositionally biased region" description="Low complexity" evidence="1">
    <location>
        <begin position="872"/>
        <end position="923"/>
    </location>
</feature>
<feature type="region of interest" description="Disordered" evidence="1">
    <location>
        <begin position="522"/>
        <end position="591"/>
    </location>
</feature>
<dbReference type="GeneID" id="37045701"/>
<feature type="region of interest" description="Disordered" evidence="1">
    <location>
        <begin position="774"/>
        <end position="831"/>
    </location>
</feature>
<name>A0A316YW26_9BASI</name>
<dbReference type="Proteomes" id="UP000245768">
    <property type="component" value="Unassembled WGS sequence"/>
</dbReference>
<feature type="transmembrane region" description="Helical" evidence="2">
    <location>
        <begin position="742"/>
        <end position="765"/>
    </location>
</feature>
<organism evidence="3 4">
    <name type="scientific">Acaromyces ingoldii</name>
    <dbReference type="NCBI Taxonomy" id="215250"/>
    <lineage>
        <taxon>Eukaryota</taxon>
        <taxon>Fungi</taxon>
        <taxon>Dikarya</taxon>
        <taxon>Basidiomycota</taxon>
        <taxon>Ustilaginomycotina</taxon>
        <taxon>Exobasidiomycetes</taxon>
        <taxon>Exobasidiales</taxon>
        <taxon>Cryptobasidiaceae</taxon>
        <taxon>Acaromyces</taxon>
    </lineage>
</organism>
<feature type="region of interest" description="Disordered" evidence="1">
    <location>
        <begin position="872"/>
        <end position="951"/>
    </location>
</feature>
<feature type="compositionally biased region" description="Low complexity" evidence="1">
    <location>
        <begin position="817"/>
        <end position="831"/>
    </location>
</feature>
<feature type="compositionally biased region" description="Low complexity" evidence="1">
    <location>
        <begin position="398"/>
        <end position="409"/>
    </location>
</feature>
<feature type="transmembrane region" description="Helical" evidence="2">
    <location>
        <begin position="836"/>
        <end position="857"/>
    </location>
</feature>
<feature type="region of interest" description="Disordered" evidence="1">
    <location>
        <begin position="362"/>
        <end position="510"/>
    </location>
</feature>
<proteinExistence type="predicted"/>
<sequence length="971" mass="100918">MVSSSSSSRAADMSSTASSSRPSAASTAASTPWTSPTSTSSPKMRTSGSNHLQPPHTWGASTGRRSRQHSSAADEPDRPLQFPSMGGGSSSGNLNAGNGSRQVPHPSRSSRHARPASIATSSVRPSASSMSSLGAGAAGLNSAETDRWWERVLPPGQLAERLRRAQAMTGTAPLSGSSSSGSGSGSGNSNSSNNKLSSPPSTLPRSASALRHATPTEKATWKNLAGLSRSSTMSDVAPSSRDTTTHSSRRSSRSSLGDYSSGITSSSSSSGNDDSPIDGRSPTFRDEMDLHPSAAAWLVHQPQSQAQAQPPHSFSRSQSCRRTRRLSEDGMGLGIAAAAGKQSLPPSHHELDERLRLWRGFEERPSSSRSSFGLTDTPEATSEEEEHDDAASNASHNTNTTTTTTTTTRTTRRLTRTISTTSYESSLPAQTTAAAAASHPAAPATSLADKRRSMPVPRRRSIVESSYDGQSLASGRHVSFNREVAVSGQPGQTQTLGRSFGRSSNAGLSDTLAGRSTVSLHDMPASTSSARQQQPRGNQPAQQHQQQQQRVDNDVRSHARSHLRHQRSMSQSAPNSPRHSIRLQDHERPRFRRGELDATVHTHRPDDAGSDVPDLALLTSLSAASNHFSSAGHLALTLTRQLSAPLRPVLHVTLFIGISSATCLTLSIFLIASYLLTVWDDVNSRGQNVKRQVGAARRNIEASISWSRRMLTGGPVDAPEPEPVSSSTRPSGASSRKRTTSLMSGVVTAPIKLALAVPATIAYTLTPTAVSQSFGIGGGGSSDTEGADKKRKDSTESSEPYNLETAANPSAAPGRASSPRPKSSRTLPPRPPLSSLLPSIFFTLLIAVGAGLASFFASRAAAAAAAAAATAASNPSSPAGSHPAAAAAAAGSARHSGHTRTSSLKRPPSSSSSARTPALMAGRSSGGSGLGSSSSSGAPHAPPAPASSPTTADSAYFRAFDVSSGAGARLY</sequence>
<feature type="region of interest" description="Disordered" evidence="1">
    <location>
        <begin position="1"/>
        <end position="287"/>
    </location>
</feature>
<feature type="compositionally biased region" description="Low complexity" evidence="1">
    <location>
        <begin position="301"/>
        <end position="313"/>
    </location>
</feature>
<accession>A0A316YW26</accession>
<feature type="compositionally biased region" description="Basic and acidic residues" evidence="1">
    <location>
        <begin position="786"/>
        <end position="795"/>
    </location>
</feature>
<feature type="compositionally biased region" description="Polar residues" evidence="1">
    <location>
        <begin position="463"/>
        <end position="473"/>
    </location>
</feature>
<feature type="compositionally biased region" description="Low complexity" evidence="1">
    <location>
        <begin position="530"/>
        <end position="550"/>
    </location>
</feature>
<keyword evidence="2" id="KW-1133">Transmembrane helix</keyword>
<dbReference type="RefSeq" id="XP_025380172.1">
    <property type="nucleotide sequence ID" value="XM_025523785.1"/>
</dbReference>
<feature type="region of interest" description="Disordered" evidence="1">
    <location>
        <begin position="711"/>
        <end position="740"/>
    </location>
</feature>
<evidence type="ECO:0000256" key="2">
    <source>
        <dbReference type="SAM" id="Phobius"/>
    </source>
</evidence>
<reference evidence="3 4" key="1">
    <citation type="journal article" date="2018" name="Mol. Biol. Evol.">
        <title>Broad Genomic Sampling Reveals a Smut Pathogenic Ancestry of the Fungal Clade Ustilaginomycotina.</title>
        <authorList>
            <person name="Kijpornyongpan T."/>
            <person name="Mondo S.J."/>
            <person name="Barry K."/>
            <person name="Sandor L."/>
            <person name="Lee J."/>
            <person name="Lipzen A."/>
            <person name="Pangilinan J."/>
            <person name="LaButti K."/>
            <person name="Hainaut M."/>
            <person name="Henrissat B."/>
            <person name="Grigoriev I.V."/>
            <person name="Spatafora J.W."/>
            <person name="Aime M.C."/>
        </authorList>
    </citation>
    <scope>NUCLEOTIDE SEQUENCE [LARGE SCALE GENOMIC DNA]</scope>
    <source>
        <strain evidence="3 4">MCA 4198</strain>
    </source>
</reference>
<evidence type="ECO:0000313" key="4">
    <source>
        <dbReference type="Proteomes" id="UP000245768"/>
    </source>
</evidence>
<dbReference type="InParanoid" id="A0A316YW26"/>
<feature type="compositionally biased region" description="Basic residues" evidence="1">
    <location>
        <begin position="558"/>
        <end position="567"/>
    </location>
</feature>
<feature type="compositionally biased region" description="Low complexity" evidence="1">
    <location>
        <begin position="1"/>
        <end position="47"/>
    </location>
</feature>
<feature type="compositionally biased region" description="Polar residues" evidence="1">
    <location>
        <begin position="568"/>
        <end position="578"/>
    </location>
</feature>
<keyword evidence="4" id="KW-1185">Reference proteome</keyword>
<evidence type="ECO:0000313" key="3">
    <source>
        <dbReference type="EMBL" id="PWN92974.1"/>
    </source>
</evidence>
<keyword evidence="2" id="KW-0812">Transmembrane</keyword>
<feature type="compositionally biased region" description="Low complexity" evidence="1">
    <location>
        <begin position="416"/>
        <end position="447"/>
    </location>
</feature>
<evidence type="ECO:0000256" key="1">
    <source>
        <dbReference type="SAM" id="MobiDB-lite"/>
    </source>
</evidence>
<protein>
    <submittedName>
        <fullName evidence="3">Uncharacterized protein</fullName>
    </submittedName>
</protein>
<feature type="transmembrane region" description="Helical" evidence="2">
    <location>
        <begin position="649"/>
        <end position="676"/>
    </location>
</feature>
<feature type="compositionally biased region" description="Low complexity" evidence="1">
    <location>
        <begin position="253"/>
        <end position="274"/>
    </location>
</feature>